<evidence type="ECO:0000313" key="4">
    <source>
        <dbReference type="Proteomes" id="UP000311382"/>
    </source>
</evidence>
<proteinExistence type="predicted"/>
<sequence length="212" mass="22354">MGSADDRPLPDGWLKQWDSNYNQHFYVDTRATPPRSVWTLDEVFKGAQPAYAPPPGPPPPLKTGQDQNRGSPYPSQQHPSGPPSYEQADGARNYGVNGMGGYGGSGAGGYGGPGGGYLRQQQQAVPAQGYGYPQQPPLPQQQMPYGAGYPQQPMHGGYMQGGYPQQPMVMQQQPMYQQSRGRMGGGGMGGMGAGVLGAGAGLLGGMMIMDAM</sequence>
<evidence type="ECO:0000313" key="3">
    <source>
        <dbReference type="EMBL" id="TNY22542.1"/>
    </source>
</evidence>
<organism evidence="3 4">
    <name type="scientific">Rhodotorula diobovata</name>
    <dbReference type="NCBI Taxonomy" id="5288"/>
    <lineage>
        <taxon>Eukaryota</taxon>
        <taxon>Fungi</taxon>
        <taxon>Dikarya</taxon>
        <taxon>Basidiomycota</taxon>
        <taxon>Pucciniomycotina</taxon>
        <taxon>Microbotryomycetes</taxon>
        <taxon>Sporidiobolales</taxon>
        <taxon>Sporidiobolaceae</taxon>
        <taxon>Rhodotorula</taxon>
    </lineage>
</organism>
<gene>
    <name evidence="3" type="ORF">DMC30DRAFT_134166</name>
</gene>
<dbReference type="STRING" id="5288.A0A5C5G2C4"/>
<evidence type="ECO:0000256" key="1">
    <source>
        <dbReference type="SAM" id="MobiDB-lite"/>
    </source>
</evidence>
<keyword evidence="2" id="KW-0812">Transmembrane</keyword>
<dbReference type="EMBL" id="SOZI01000023">
    <property type="protein sequence ID" value="TNY22542.1"/>
    <property type="molecule type" value="Genomic_DNA"/>
</dbReference>
<comment type="caution">
    <text evidence="3">The sequence shown here is derived from an EMBL/GenBank/DDBJ whole genome shotgun (WGS) entry which is preliminary data.</text>
</comment>
<feature type="region of interest" description="Disordered" evidence="1">
    <location>
        <begin position="47"/>
        <end position="93"/>
    </location>
</feature>
<accession>A0A5C5G2C4</accession>
<keyword evidence="2" id="KW-0472">Membrane</keyword>
<dbReference type="Proteomes" id="UP000311382">
    <property type="component" value="Unassembled WGS sequence"/>
</dbReference>
<keyword evidence="4" id="KW-1185">Reference proteome</keyword>
<keyword evidence="2" id="KW-1133">Transmembrane helix</keyword>
<dbReference type="OrthoDB" id="2367685at2759"/>
<reference evidence="3 4" key="1">
    <citation type="submission" date="2019-03" db="EMBL/GenBank/DDBJ databases">
        <title>Rhodosporidium diobovatum UCD-FST 08-225 genome sequencing, assembly, and annotation.</title>
        <authorList>
            <person name="Fakankun I.U."/>
            <person name="Fristensky B."/>
            <person name="Levin D.B."/>
        </authorList>
    </citation>
    <scope>NUCLEOTIDE SEQUENCE [LARGE SCALE GENOMIC DNA]</scope>
    <source>
        <strain evidence="3 4">UCD-FST 08-225</strain>
    </source>
</reference>
<evidence type="ECO:0000256" key="2">
    <source>
        <dbReference type="SAM" id="Phobius"/>
    </source>
</evidence>
<feature type="compositionally biased region" description="Pro residues" evidence="1">
    <location>
        <begin position="51"/>
        <end position="61"/>
    </location>
</feature>
<feature type="transmembrane region" description="Helical" evidence="2">
    <location>
        <begin position="188"/>
        <end position="209"/>
    </location>
</feature>
<dbReference type="SUPFAM" id="SSF51045">
    <property type="entry name" value="WW domain"/>
    <property type="match status" value="1"/>
</dbReference>
<dbReference type="AlphaFoldDB" id="A0A5C5G2C4"/>
<dbReference type="InterPro" id="IPR036020">
    <property type="entry name" value="WW_dom_sf"/>
</dbReference>
<protein>
    <submittedName>
        <fullName evidence="3">Uncharacterized protein</fullName>
    </submittedName>
</protein>
<name>A0A5C5G2C4_9BASI</name>
<feature type="compositionally biased region" description="Polar residues" evidence="1">
    <location>
        <begin position="64"/>
        <end position="79"/>
    </location>
</feature>